<gene>
    <name evidence="2" type="ORF">acsn021_39450</name>
</gene>
<evidence type="ECO:0000256" key="1">
    <source>
        <dbReference type="SAM" id="MobiDB-lite"/>
    </source>
</evidence>
<dbReference type="AlphaFoldDB" id="A0A6S6R2K7"/>
<dbReference type="RefSeq" id="WP_184093230.1">
    <property type="nucleotide sequence ID" value="NZ_AP023367.1"/>
</dbReference>
<feature type="region of interest" description="Disordered" evidence="1">
    <location>
        <begin position="31"/>
        <end position="56"/>
    </location>
</feature>
<evidence type="ECO:0000313" key="3">
    <source>
        <dbReference type="Proteomes" id="UP000515561"/>
    </source>
</evidence>
<organism evidence="2 3">
    <name type="scientific">Anaerocolumna cellulosilytica</name>
    <dbReference type="NCBI Taxonomy" id="433286"/>
    <lineage>
        <taxon>Bacteria</taxon>
        <taxon>Bacillati</taxon>
        <taxon>Bacillota</taxon>
        <taxon>Clostridia</taxon>
        <taxon>Lachnospirales</taxon>
        <taxon>Lachnospiraceae</taxon>
        <taxon>Anaerocolumna</taxon>
    </lineage>
</organism>
<protein>
    <submittedName>
        <fullName evidence="2">Uncharacterized protein</fullName>
    </submittedName>
</protein>
<feature type="compositionally biased region" description="Basic and acidic residues" evidence="1">
    <location>
        <begin position="46"/>
        <end position="56"/>
    </location>
</feature>
<proteinExistence type="predicted"/>
<keyword evidence="3" id="KW-1185">Reference proteome</keyword>
<dbReference type="EMBL" id="AP023367">
    <property type="protein sequence ID" value="BCJ96376.1"/>
    <property type="molecule type" value="Genomic_DNA"/>
</dbReference>
<sequence>MKKYLYIIQKNLNLRYNFKSTLIRYTIVFGGANNSKNGSSATASEKGIKSAKVLDK</sequence>
<name>A0A6S6R2K7_9FIRM</name>
<accession>A0A6S6R2K7</accession>
<dbReference type="Proteomes" id="UP000515561">
    <property type="component" value="Chromosome"/>
</dbReference>
<reference evidence="2 3" key="1">
    <citation type="journal article" date="2016" name="Int. J. Syst. Evol. Microbiol.">
        <title>Descriptions of Anaerotaenia torta gen. nov., sp. nov. and Anaerocolumna cellulosilytica gen. nov., sp. nov. isolated from a methanogenic reactor of cattle waste.</title>
        <authorList>
            <person name="Uek A."/>
            <person name="Ohtaki Y."/>
            <person name="Kaku N."/>
            <person name="Ueki K."/>
        </authorList>
    </citation>
    <scope>NUCLEOTIDE SEQUENCE [LARGE SCALE GENOMIC DNA]</scope>
    <source>
        <strain evidence="2 3">SN021</strain>
    </source>
</reference>
<feature type="compositionally biased region" description="Polar residues" evidence="1">
    <location>
        <begin position="32"/>
        <end position="43"/>
    </location>
</feature>
<evidence type="ECO:0000313" key="2">
    <source>
        <dbReference type="EMBL" id="BCJ96376.1"/>
    </source>
</evidence>
<dbReference type="KEGG" id="acel:acsn021_39450"/>